<sequence>MSVKYARAPWLKLPILCALLLTAAACSQTPSSQTMSSGLDPDREAMAFAEVQSLKAAGRRVWCVPFARNVSGIELYGDAKTWWDQARDKFVQAQQPKVGAVMAFQATRSMPLGHVAVVSGIKSNREILIDHANWERNEISVAMDVIDVSEKNDWTKVRLESNPNQFGSVYPTHGFILPAPAKK</sequence>
<name>A0A7L9WNL5_9RHOB</name>
<dbReference type="RefSeq" id="WP_193079226.1">
    <property type="nucleotide sequence ID" value="NZ_CP045201.1"/>
</dbReference>
<evidence type="ECO:0000313" key="3">
    <source>
        <dbReference type="EMBL" id="QOL81307.1"/>
    </source>
</evidence>
<protein>
    <submittedName>
        <fullName evidence="3">CHAP domain-containing protein</fullName>
    </submittedName>
</protein>
<dbReference type="PROSITE" id="PS51257">
    <property type="entry name" value="PROKAR_LIPOPROTEIN"/>
    <property type="match status" value="1"/>
</dbReference>
<dbReference type="SUPFAM" id="SSF54001">
    <property type="entry name" value="Cysteine proteinases"/>
    <property type="match status" value="1"/>
</dbReference>
<keyword evidence="4" id="KW-1185">Reference proteome</keyword>
<feature type="chain" id="PRO_5032719205" evidence="1">
    <location>
        <begin position="28"/>
        <end position="183"/>
    </location>
</feature>
<gene>
    <name evidence="3" type="ORF">F3W81_11070</name>
</gene>
<dbReference type="EMBL" id="CP045201">
    <property type="protein sequence ID" value="QOL81307.1"/>
    <property type="molecule type" value="Genomic_DNA"/>
</dbReference>
<evidence type="ECO:0000256" key="1">
    <source>
        <dbReference type="SAM" id="SignalP"/>
    </source>
</evidence>
<dbReference type="InterPro" id="IPR007921">
    <property type="entry name" value="CHAP_dom"/>
</dbReference>
<dbReference type="PROSITE" id="PS50911">
    <property type="entry name" value="CHAP"/>
    <property type="match status" value="1"/>
</dbReference>
<dbReference type="AlphaFoldDB" id="A0A7L9WNL5"/>
<proteinExistence type="predicted"/>
<dbReference type="Gene3D" id="3.90.1720.10">
    <property type="entry name" value="endopeptidase domain like (from Nostoc punctiforme)"/>
    <property type="match status" value="1"/>
</dbReference>
<dbReference type="Proteomes" id="UP000594118">
    <property type="component" value="Chromosome"/>
</dbReference>
<evidence type="ECO:0000259" key="2">
    <source>
        <dbReference type="PROSITE" id="PS50911"/>
    </source>
</evidence>
<organism evidence="3 4">
    <name type="scientific">Pseudooceanicola spongiae</name>
    <dbReference type="NCBI Taxonomy" id="2613965"/>
    <lineage>
        <taxon>Bacteria</taxon>
        <taxon>Pseudomonadati</taxon>
        <taxon>Pseudomonadota</taxon>
        <taxon>Alphaproteobacteria</taxon>
        <taxon>Rhodobacterales</taxon>
        <taxon>Paracoccaceae</taxon>
        <taxon>Pseudooceanicola</taxon>
    </lineage>
</organism>
<dbReference type="KEGG" id="pshq:F3W81_11070"/>
<accession>A0A7L9WNL5</accession>
<dbReference type="Pfam" id="PF05257">
    <property type="entry name" value="CHAP"/>
    <property type="match status" value="1"/>
</dbReference>
<keyword evidence="1" id="KW-0732">Signal</keyword>
<evidence type="ECO:0000313" key="4">
    <source>
        <dbReference type="Proteomes" id="UP000594118"/>
    </source>
</evidence>
<dbReference type="InterPro" id="IPR038765">
    <property type="entry name" value="Papain-like_cys_pep_sf"/>
</dbReference>
<reference evidence="3 4" key="1">
    <citation type="submission" date="2019-10" db="EMBL/GenBank/DDBJ databases">
        <title>Pseudopuniceibacterium sp. HQ09 islated from Antarctica.</title>
        <authorList>
            <person name="Liao L."/>
            <person name="Su S."/>
            <person name="Chen B."/>
            <person name="Yu Y."/>
        </authorList>
    </citation>
    <scope>NUCLEOTIDE SEQUENCE [LARGE SCALE GENOMIC DNA]</scope>
    <source>
        <strain evidence="3 4">HQ09</strain>
    </source>
</reference>
<feature type="domain" description="Peptidase C51" evidence="2">
    <location>
        <begin position="38"/>
        <end position="158"/>
    </location>
</feature>
<feature type="signal peptide" evidence="1">
    <location>
        <begin position="1"/>
        <end position="27"/>
    </location>
</feature>